<keyword evidence="1" id="KW-0223">Dioxygenase</keyword>
<dbReference type="Gene3D" id="2.60.120.620">
    <property type="entry name" value="q2cbj1_9rhob like domain"/>
    <property type="match status" value="1"/>
</dbReference>
<evidence type="ECO:0000313" key="2">
    <source>
        <dbReference type="Proteomes" id="UP000199658"/>
    </source>
</evidence>
<dbReference type="InterPro" id="IPR008775">
    <property type="entry name" value="Phytyl_CoA_dOase-like"/>
</dbReference>
<organism evidence="1 2">
    <name type="scientific">Litoreibacter janthinus</name>
    <dbReference type="NCBI Taxonomy" id="670154"/>
    <lineage>
        <taxon>Bacteria</taxon>
        <taxon>Pseudomonadati</taxon>
        <taxon>Pseudomonadota</taxon>
        <taxon>Alphaproteobacteria</taxon>
        <taxon>Rhodobacterales</taxon>
        <taxon>Roseobacteraceae</taxon>
        <taxon>Litoreibacter</taxon>
    </lineage>
</organism>
<dbReference type="OrthoDB" id="3562306at2"/>
<dbReference type="PANTHER" id="PTHR21308">
    <property type="entry name" value="PHYTANOYL-COA ALPHA-HYDROXYLASE"/>
    <property type="match status" value="1"/>
</dbReference>
<reference evidence="2" key="1">
    <citation type="submission" date="2016-10" db="EMBL/GenBank/DDBJ databases">
        <authorList>
            <person name="Varghese N."/>
            <person name="Submissions S."/>
        </authorList>
    </citation>
    <scope>NUCLEOTIDE SEQUENCE [LARGE SCALE GENOMIC DNA]</scope>
    <source>
        <strain evidence="2">DSM 26921</strain>
    </source>
</reference>
<dbReference type="Proteomes" id="UP000199658">
    <property type="component" value="Unassembled WGS sequence"/>
</dbReference>
<protein>
    <submittedName>
        <fullName evidence="1">Ectoine hydroxylase-related dioxygenase, phytanoyl-CoA dioxygenase (PhyH) family</fullName>
    </submittedName>
</protein>
<proteinExistence type="predicted"/>
<gene>
    <name evidence="1" type="ORF">SAMN04488002_1237</name>
</gene>
<dbReference type="EMBL" id="FOYO01000001">
    <property type="protein sequence ID" value="SFR39860.1"/>
    <property type="molecule type" value="Genomic_DNA"/>
</dbReference>
<dbReference type="PANTHER" id="PTHR21308:SF8">
    <property type="entry name" value="PHYTANOYL-COA DIOXYGENASE FAMILY PROTEIN (AFU_ORTHOLOGUE AFUA_2G09620)"/>
    <property type="match status" value="1"/>
</dbReference>
<dbReference type="AlphaFoldDB" id="A0A1I6GCJ9"/>
<accession>A0A1I6GCJ9</accession>
<dbReference type="Pfam" id="PF05721">
    <property type="entry name" value="PhyH"/>
    <property type="match status" value="1"/>
</dbReference>
<dbReference type="GO" id="GO:0048244">
    <property type="term" value="F:phytanoyl-CoA dioxygenase activity"/>
    <property type="evidence" value="ECO:0007669"/>
    <property type="project" value="InterPro"/>
</dbReference>
<dbReference type="RefSeq" id="WP_090219889.1">
    <property type="nucleotide sequence ID" value="NZ_FOYO01000001.1"/>
</dbReference>
<sequence>MRGPVVQDTVENSAPYYDPDACDLREFTALIDQTTSAEHVPHAVAIEKNIPIYHMEDLRPALMEGRPRREIMAEWARVLRSGAGVVVLKQSYTDTAVLDEATRIYERIIAAEKLASGGGADHFAAAGANDRVWNSLQKLCEASPDVFLRYFANVAIAAVSEAWLGPNYQMTAQVNLVHPGASPQQPHRDYHLGFQPAEVCASYPAHVHDISPILTLQGAIAHCDMPLESGPTKLLPFSQAYRPGYAAWRREDFRALFEERYVQLPLSKGDTIFFNPALFHAAGANTSQGIHRFANLLQVSSAFGRALEAIDRDKMCRLLFPHAIRAHDEKTLSVAELSAAIAATAEGYPFPTNLDRDPPINGLAPETQAAFLHRALSESMREDDFCKHLDHMNSVRLA</sequence>
<name>A0A1I6GCJ9_9RHOB</name>
<dbReference type="InterPro" id="IPR047128">
    <property type="entry name" value="PhyH"/>
</dbReference>
<evidence type="ECO:0000313" key="1">
    <source>
        <dbReference type="EMBL" id="SFR39860.1"/>
    </source>
</evidence>
<dbReference type="GO" id="GO:0001561">
    <property type="term" value="P:fatty acid alpha-oxidation"/>
    <property type="evidence" value="ECO:0007669"/>
    <property type="project" value="InterPro"/>
</dbReference>
<keyword evidence="2" id="KW-1185">Reference proteome</keyword>
<dbReference type="SUPFAM" id="SSF51197">
    <property type="entry name" value="Clavaminate synthase-like"/>
    <property type="match status" value="1"/>
</dbReference>
<keyword evidence="1" id="KW-0560">Oxidoreductase</keyword>
<dbReference type="STRING" id="670154.SAMN04488002_1237"/>